<organism evidence="3 4">
    <name type="scientific">Marinobacterium lutimaris</name>
    <dbReference type="NCBI Taxonomy" id="568106"/>
    <lineage>
        <taxon>Bacteria</taxon>
        <taxon>Pseudomonadati</taxon>
        <taxon>Pseudomonadota</taxon>
        <taxon>Gammaproteobacteria</taxon>
        <taxon>Oceanospirillales</taxon>
        <taxon>Oceanospirillaceae</taxon>
        <taxon>Marinobacterium</taxon>
    </lineage>
</organism>
<name>A0A1H5YBX3_9GAMM</name>
<keyword evidence="4" id="KW-1185">Reference proteome</keyword>
<feature type="domain" description="DnaT DNA-binding" evidence="2">
    <location>
        <begin position="199"/>
        <end position="266"/>
    </location>
</feature>
<reference evidence="3 4" key="1">
    <citation type="submission" date="2016-10" db="EMBL/GenBank/DDBJ databases">
        <authorList>
            <person name="de Groot N.N."/>
        </authorList>
    </citation>
    <scope>NUCLEOTIDE SEQUENCE [LARGE SCALE GENOMIC DNA]</scope>
    <source>
        <strain evidence="3 4">DSM 22012</strain>
    </source>
</reference>
<dbReference type="InterPro" id="IPR036388">
    <property type="entry name" value="WH-like_DNA-bd_sf"/>
</dbReference>
<dbReference type="Proteomes" id="UP000236745">
    <property type="component" value="Unassembled WGS sequence"/>
</dbReference>
<feature type="region of interest" description="Disordered" evidence="1">
    <location>
        <begin position="86"/>
        <end position="169"/>
    </location>
</feature>
<feature type="compositionally biased region" description="Basic and acidic residues" evidence="1">
    <location>
        <begin position="150"/>
        <end position="169"/>
    </location>
</feature>
<protein>
    <submittedName>
        <fullName evidence="3">Helix-turn-helix domain-containing protein</fullName>
    </submittedName>
</protein>
<evidence type="ECO:0000259" key="2">
    <source>
        <dbReference type="Pfam" id="PF17948"/>
    </source>
</evidence>
<dbReference type="EMBL" id="FNVQ01000001">
    <property type="protein sequence ID" value="SEG21110.1"/>
    <property type="molecule type" value="Genomic_DNA"/>
</dbReference>
<dbReference type="InterPro" id="IPR040480">
    <property type="entry name" value="DnaT_DNA_bind"/>
</dbReference>
<evidence type="ECO:0000313" key="4">
    <source>
        <dbReference type="Proteomes" id="UP000236745"/>
    </source>
</evidence>
<dbReference type="Gene3D" id="1.10.10.10">
    <property type="entry name" value="Winged helix-like DNA-binding domain superfamily/Winged helix DNA-binding domain"/>
    <property type="match status" value="1"/>
</dbReference>
<dbReference type="OrthoDB" id="6107516at2"/>
<dbReference type="SUPFAM" id="SSF46785">
    <property type="entry name" value="Winged helix' DNA-binding domain"/>
    <property type="match status" value="1"/>
</dbReference>
<dbReference type="Pfam" id="PF13730">
    <property type="entry name" value="HTH_36"/>
    <property type="match status" value="1"/>
</dbReference>
<dbReference type="Gene3D" id="1.10.8.1180">
    <property type="match status" value="1"/>
</dbReference>
<dbReference type="Pfam" id="PF17948">
    <property type="entry name" value="DnaT"/>
    <property type="match status" value="1"/>
</dbReference>
<evidence type="ECO:0000313" key="3">
    <source>
        <dbReference type="EMBL" id="SEG21110.1"/>
    </source>
</evidence>
<sequence length="306" mass="33667">MSMQLMVDALQARIGNPGRKLVLIKLADNANDHGECWPSYQHVADQCEMGRSTVKSHIKALADDGFIKIKERNDGRSSNRYVLTIAKGKSSNLTRSKSDPVKNKPGQNSKPTRSESAPHPVNICPGPGQDLTPEPVTEPISESVIEPDDAGEHDAAGAFDPDHIPTDQLPDHEQALFDQPSSAGAVVPFPKASDSRERFEMHFEWVPRDGFYERAQAAGVVLSKIETDQADEILGEFRSYWNGEAVAHTQSQWEHKLIRHLKRHATGYTGVMPPPAGSAAPAVDRREARRQVSAALMDIHDTSWGD</sequence>
<dbReference type="AlphaFoldDB" id="A0A1H5YBX3"/>
<gene>
    <name evidence="3" type="ORF">SAMN05444390_1011685</name>
</gene>
<dbReference type="InterPro" id="IPR036390">
    <property type="entry name" value="WH_DNA-bd_sf"/>
</dbReference>
<proteinExistence type="predicted"/>
<evidence type="ECO:0000256" key="1">
    <source>
        <dbReference type="SAM" id="MobiDB-lite"/>
    </source>
</evidence>
<feature type="compositionally biased region" description="Polar residues" evidence="1">
    <location>
        <begin position="105"/>
        <end position="115"/>
    </location>
</feature>
<accession>A0A1H5YBX3</accession>